<reference evidence="2" key="1">
    <citation type="submission" date="2023-06" db="EMBL/GenBank/DDBJ databases">
        <title>Genome-scale phylogeny and comparative genomics of the fungal order Sordariales.</title>
        <authorList>
            <consortium name="Lawrence Berkeley National Laboratory"/>
            <person name="Hensen N."/>
            <person name="Bonometti L."/>
            <person name="Westerberg I."/>
            <person name="Brannstrom I.O."/>
            <person name="Guillou S."/>
            <person name="Cros-Aarteil S."/>
            <person name="Calhoun S."/>
            <person name="Haridas S."/>
            <person name="Kuo A."/>
            <person name="Mondo S."/>
            <person name="Pangilinan J."/>
            <person name="Riley R."/>
            <person name="Labutti K."/>
            <person name="Andreopoulos B."/>
            <person name="Lipzen A."/>
            <person name="Chen C."/>
            <person name="Yanf M."/>
            <person name="Daum C."/>
            <person name="Ng V."/>
            <person name="Clum A."/>
            <person name="Steindorff A."/>
            <person name="Ohm R."/>
            <person name="Martin F."/>
            <person name="Silar P."/>
            <person name="Natvig D."/>
            <person name="Lalanne C."/>
            <person name="Gautier V."/>
            <person name="Ament-Velasquez S.L."/>
            <person name="Kruys A."/>
            <person name="Hutchinson M.I."/>
            <person name="Powell A.J."/>
            <person name="Barry K."/>
            <person name="Miller A.N."/>
            <person name="Grigoriev I.V."/>
            <person name="Debuchy R."/>
            <person name="Gladieux P."/>
            <person name="Thoren M.H."/>
            <person name="Johannesson H."/>
        </authorList>
    </citation>
    <scope>NUCLEOTIDE SEQUENCE</scope>
    <source>
        <strain evidence="2">8032-3</strain>
    </source>
</reference>
<feature type="signal peptide" evidence="1">
    <location>
        <begin position="1"/>
        <end position="17"/>
    </location>
</feature>
<evidence type="ECO:0000256" key="1">
    <source>
        <dbReference type="SAM" id="SignalP"/>
    </source>
</evidence>
<dbReference type="EMBL" id="MU839010">
    <property type="protein sequence ID" value="KAK1766933.1"/>
    <property type="molecule type" value="Genomic_DNA"/>
</dbReference>
<evidence type="ECO:0008006" key="4">
    <source>
        <dbReference type="Google" id="ProtNLM"/>
    </source>
</evidence>
<evidence type="ECO:0000313" key="2">
    <source>
        <dbReference type="EMBL" id="KAK1766933.1"/>
    </source>
</evidence>
<dbReference type="AlphaFoldDB" id="A0AAJ0FL32"/>
<name>A0AAJ0FL32_9PEZI</name>
<comment type="caution">
    <text evidence="2">The sequence shown here is derived from an EMBL/GenBank/DDBJ whole genome shotgun (WGS) entry which is preliminary data.</text>
</comment>
<sequence>MVGLGIISLLFSSSIRATSSKIETIPSTIAEDCTAESRTLHNMTTYQIQISYSNSSDEDNSVVFQLYNPAIGVDAQCAAYGPTLGVGDSRSDTWYPCFVESRDARISAAFKYDFVANQVTVNETWVCDAADPDQSYV</sequence>
<evidence type="ECO:0000313" key="3">
    <source>
        <dbReference type="Proteomes" id="UP001244011"/>
    </source>
</evidence>
<protein>
    <recommendedName>
        <fullName evidence="4">AA1-like domain-containing protein</fullName>
    </recommendedName>
</protein>
<keyword evidence="3" id="KW-1185">Reference proteome</keyword>
<dbReference type="RefSeq" id="XP_060283146.1">
    <property type="nucleotide sequence ID" value="XM_060433202.1"/>
</dbReference>
<proteinExistence type="predicted"/>
<dbReference type="GeneID" id="85316389"/>
<gene>
    <name evidence="2" type="ORF">QBC33DRAFT_93628</name>
</gene>
<dbReference type="Proteomes" id="UP001244011">
    <property type="component" value="Unassembled WGS sequence"/>
</dbReference>
<keyword evidence="1" id="KW-0732">Signal</keyword>
<accession>A0AAJ0FL32</accession>
<feature type="chain" id="PRO_5042551572" description="AA1-like domain-containing protein" evidence="1">
    <location>
        <begin position="18"/>
        <end position="137"/>
    </location>
</feature>
<organism evidence="2 3">
    <name type="scientific">Phialemonium atrogriseum</name>
    <dbReference type="NCBI Taxonomy" id="1093897"/>
    <lineage>
        <taxon>Eukaryota</taxon>
        <taxon>Fungi</taxon>
        <taxon>Dikarya</taxon>
        <taxon>Ascomycota</taxon>
        <taxon>Pezizomycotina</taxon>
        <taxon>Sordariomycetes</taxon>
        <taxon>Sordariomycetidae</taxon>
        <taxon>Cephalothecales</taxon>
        <taxon>Cephalothecaceae</taxon>
        <taxon>Phialemonium</taxon>
    </lineage>
</organism>